<dbReference type="Pfam" id="PF07045">
    <property type="entry name" value="DUF1330"/>
    <property type="match status" value="1"/>
</dbReference>
<comment type="caution">
    <text evidence="2">The sequence shown here is derived from an EMBL/GenBank/DDBJ whole genome shotgun (WGS) entry which is preliminary data.</text>
</comment>
<accession>A0A2A4X5Z6</accession>
<feature type="domain" description="DUF1330" evidence="1">
    <location>
        <begin position="4"/>
        <end position="93"/>
    </location>
</feature>
<name>A0A2A4X5Z6_9GAMM</name>
<dbReference type="Proteomes" id="UP000218767">
    <property type="component" value="Unassembled WGS sequence"/>
</dbReference>
<reference evidence="3" key="1">
    <citation type="submission" date="2017-08" db="EMBL/GenBank/DDBJ databases">
        <title>A dynamic microbial community with high functional redundancy inhabits the cold, oxic subseafloor aquifer.</title>
        <authorList>
            <person name="Tully B.J."/>
            <person name="Wheat C.G."/>
            <person name="Glazer B.T."/>
            <person name="Huber J.A."/>
        </authorList>
    </citation>
    <scope>NUCLEOTIDE SEQUENCE [LARGE SCALE GENOMIC DNA]</scope>
</reference>
<organism evidence="2 3">
    <name type="scientific">SAR86 cluster bacterium</name>
    <dbReference type="NCBI Taxonomy" id="2030880"/>
    <lineage>
        <taxon>Bacteria</taxon>
        <taxon>Pseudomonadati</taxon>
        <taxon>Pseudomonadota</taxon>
        <taxon>Gammaproteobacteria</taxon>
        <taxon>SAR86 cluster</taxon>
    </lineage>
</organism>
<evidence type="ECO:0000313" key="2">
    <source>
        <dbReference type="EMBL" id="PCI78023.1"/>
    </source>
</evidence>
<dbReference type="SUPFAM" id="SSF54909">
    <property type="entry name" value="Dimeric alpha+beta barrel"/>
    <property type="match status" value="1"/>
</dbReference>
<evidence type="ECO:0000313" key="3">
    <source>
        <dbReference type="Proteomes" id="UP000218767"/>
    </source>
</evidence>
<sequence>MITIVALLTIRDADAFDRFERQAIAIMEAYDGRLDSAFRPGVADSKAAPHVDEIHVLKFPDLDSFNRYRNDDKLLSLATLREKAISQSTVYVSTIEVDYAAQG</sequence>
<proteinExistence type="predicted"/>
<dbReference type="AlphaFoldDB" id="A0A2A4X5Z6"/>
<gene>
    <name evidence="2" type="ORF">COB20_06985</name>
</gene>
<dbReference type="InterPro" id="IPR011008">
    <property type="entry name" value="Dimeric_a/b-barrel"/>
</dbReference>
<dbReference type="EMBL" id="NVUL01000038">
    <property type="protein sequence ID" value="PCI78023.1"/>
    <property type="molecule type" value="Genomic_DNA"/>
</dbReference>
<dbReference type="Gene3D" id="3.30.70.100">
    <property type="match status" value="1"/>
</dbReference>
<evidence type="ECO:0000259" key="1">
    <source>
        <dbReference type="Pfam" id="PF07045"/>
    </source>
</evidence>
<dbReference type="InterPro" id="IPR010753">
    <property type="entry name" value="DUF1330"/>
</dbReference>
<protein>
    <recommendedName>
        <fullName evidence="1">DUF1330 domain-containing protein</fullName>
    </recommendedName>
</protein>